<organism evidence="1 2">
    <name type="scientific">Mycobacteroides abscessus subsp. abscessus</name>
    <dbReference type="NCBI Taxonomy" id="1185650"/>
    <lineage>
        <taxon>Bacteria</taxon>
        <taxon>Bacillati</taxon>
        <taxon>Actinomycetota</taxon>
        <taxon>Actinomycetes</taxon>
        <taxon>Mycobacteriales</taxon>
        <taxon>Mycobacteriaceae</taxon>
        <taxon>Mycobacteroides</taxon>
        <taxon>Mycobacteroides abscessus</taxon>
    </lineage>
</organism>
<comment type="caution">
    <text evidence="1">The sequence shown here is derived from an EMBL/GenBank/DDBJ whole genome shotgun (WGS) entry which is preliminary data.</text>
</comment>
<dbReference type="Proteomes" id="UP000185210">
    <property type="component" value="Unassembled WGS sequence"/>
</dbReference>
<evidence type="ECO:0000313" key="1">
    <source>
        <dbReference type="EMBL" id="SIA75829.1"/>
    </source>
</evidence>
<name>A0AB38CXK8_9MYCO</name>
<dbReference type="RefSeq" id="WP_049232199.1">
    <property type="nucleotide sequence ID" value="NZ_FRYP01000010.1"/>
</dbReference>
<proteinExistence type="predicted"/>
<evidence type="ECO:0008006" key="3">
    <source>
        <dbReference type="Google" id="ProtNLM"/>
    </source>
</evidence>
<evidence type="ECO:0000313" key="2">
    <source>
        <dbReference type="Proteomes" id="UP000185210"/>
    </source>
</evidence>
<protein>
    <recommendedName>
        <fullName evidence="3">Apea-like HEPN domain-containing protein</fullName>
    </recommendedName>
</protein>
<reference evidence="1 2" key="1">
    <citation type="submission" date="2016-11" db="EMBL/GenBank/DDBJ databases">
        <authorList>
            <consortium name="Pathogen Informatics"/>
        </authorList>
    </citation>
    <scope>NUCLEOTIDE SEQUENCE [LARGE SCALE GENOMIC DNA]</scope>
    <source>
        <strain evidence="1 2">104</strain>
    </source>
</reference>
<accession>A0AB38CXK8</accession>
<gene>
    <name evidence="1" type="ORF">SAMEA2070301_02111</name>
</gene>
<dbReference type="EMBL" id="FSHM01000002">
    <property type="protein sequence ID" value="SIA75829.1"/>
    <property type="molecule type" value="Genomic_DNA"/>
</dbReference>
<sequence length="327" mass="36136">MNQLTLADLFAAMANRAQRVEILQRTAAKAKRGAALKPWAMGVKRQLADPGSSLANDDDGFMTDYAGDMVSGTALFPIINAIDSLTAVSEVIDGRDDSGDRKGSGDHHTSSILTLTRMAAESAGTTIWLLSSPDRAVRRSLSVRFTASELNAQRAFHSYTHKWFDRGPGEKQSVAYREFLEHVRLFNERVEMLKQGMQQTPKVNVSDGGFVVAAAARWLDRHPPQHDPSDLYGNAFGFEDVAARFYNLNSAIVHGLKWPLDYMPNGEIDIARIIVEAVNIAVTMCECAVALFEAQAQNHTTKTDRPILYPERLQPSVETWAALYPPD</sequence>
<dbReference type="AlphaFoldDB" id="A0AB38CXK8"/>